<sequence>MKKKLSYLLILIVGIVILVACQQQTPTKSATKIQVVTSLDFYGEPARAILGRHGQVTSLINSPSVDPHDYTPTTNDAKKVAQADVALMNGAGYDAWLQKLVKADDNQQKLLNVASDIVKLPEGGNEHLWYDFKVMPKVTRQLVTTFSKIQPENKAIFEKNGQRYLKQLLTLQHQEAELKQRLQGKKVMITEPVFNYVLASIGMKVVNSEFAQNIEDGADPKPADLQKMQQQLDQQQVACLVVNKQVSSALVTDLVTRAQKNDVPVLQVTETLPKHKTYLTWMASELTELQRITAHLGQE</sequence>
<evidence type="ECO:0000256" key="3">
    <source>
        <dbReference type="ARBA" id="ARBA00022723"/>
    </source>
</evidence>
<dbReference type="InterPro" id="IPR006128">
    <property type="entry name" value="Lipoprotein_PsaA-like"/>
</dbReference>
<keyword evidence="7" id="KW-1185">Reference proteome</keyword>
<evidence type="ECO:0000256" key="5">
    <source>
        <dbReference type="RuleBase" id="RU003512"/>
    </source>
</evidence>
<keyword evidence="3" id="KW-0479">Metal-binding</keyword>
<dbReference type="InterPro" id="IPR050492">
    <property type="entry name" value="Bact_metal-bind_prot9"/>
</dbReference>
<name>A0ABW4BMM7_9LACO</name>
<comment type="similarity">
    <text evidence="5">Belongs to the bacterial solute-binding protein 9 family.</text>
</comment>
<comment type="caution">
    <text evidence="6">The sequence shown here is derived from an EMBL/GenBank/DDBJ whole genome shotgun (WGS) entry which is preliminary data.</text>
</comment>
<keyword evidence="4" id="KW-0732">Signal</keyword>
<dbReference type="InterPro" id="IPR006127">
    <property type="entry name" value="ZnuA-like"/>
</dbReference>
<comment type="subcellular location">
    <subcellularLocation>
        <location evidence="1">Cell envelope</location>
    </subcellularLocation>
</comment>
<dbReference type="RefSeq" id="WP_125649345.1">
    <property type="nucleotide sequence ID" value="NZ_JBHTOH010000030.1"/>
</dbReference>
<dbReference type="PANTHER" id="PTHR42953:SF1">
    <property type="entry name" value="METAL-BINDING PROTEIN HI_0362-RELATED"/>
    <property type="match status" value="1"/>
</dbReference>
<evidence type="ECO:0000256" key="1">
    <source>
        <dbReference type="ARBA" id="ARBA00004196"/>
    </source>
</evidence>
<gene>
    <name evidence="6" type="ORF">ACFQ4R_04910</name>
</gene>
<dbReference type="PANTHER" id="PTHR42953">
    <property type="entry name" value="HIGH-AFFINITY ZINC UPTAKE SYSTEM PROTEIN ZNUA-RELATED"/>
    <property type="match status" value="1"/>
</dbReference>
<dbReference type="Pfam" id="PF01297">
    <property type="entry name" value="ZnuA"/>
    <property type="match status" value="1"/>
</dbReference>
<protein>
    <submittedName>
        <fullName evidence="6">Metal ABC transporter solute-binding protein, Zn/Mn family</fullName>
    </submittedName>
</protein>
<dbReference type="SUPFAM" id="SSF53807">
    <property type="entry name" value="Helical backbone' metal receptor"/>
    <property type="match status" value="1"/>
</dbReference>
<dbReference type="PRINTS" id="PR00690">
    <property type="entry name" value="ADHESNFAMILY"/>
</dbReference>
<evidence type="ECO:0000256" key="4">
    <source>
        <dbReference type="ARBA" id="ARBA00022729"/>
    </source>
</evidence>
<proteinExistence type="inferred from homology"/>
<evidence type="ECO:0000256" key="2">
    <source>
        <dbReference type="ARBA" id="ARBA00022448"/>
    </source>
</evidence>
<evidence type="ECO:0000313" key="7">
    <source>
        <dbReference type="Proteomes" id="UP001597191"/>
    </source>
</evidence>
<evidence type="ECO:0000313" key="6">
    <source>
        <dbReference type="EMBL" id="MFD1410951.1"/>
    </source>
</evidence>
<keyword evidence="2 5" id="KW-0813">Transport</keyword>
<dbReference type="Proteomes" id="UP001597191">
    <property type="component" value="Unassembled WGS sequence"/>
</dbReference>
<dbReference type="EMBL" id="JBHTOH010000030">
    <property type="protein sequence ID" value="MFD1410951.1"/>
    <property type="molecule type" value="Genomic_DNA"/>
</dbReference>
<accession>A0ABW4BMM7</accession>
<dbReference type="Gene3D" id="3.40.50.1980">
    <property type="entry name" value="Nitrogenase molybdenum iron protein domain"/>
    <property type="match status" value="2"/>
</dbReference>
<reference evidence="7" key="1">
    <citation type="journal article" date="2019" name="Int. J. Syst. Evol. Microbiol.">
        <title>The Global Catalogue of Microorganisms (GCM) 10K type strain sequencing project: providing services to taxonomists for standard genome sequencing and annotation.</title>
        <authorList>
            <consortium name="The Broad Institute Genomics Platform"/>
            <consortium name="The Broad Institute Genome Sequencing Center for Infectious Disease"/>
            <person name="Wu L."/>
            <person name="Ma J."/>
        </authorList>
    </citation>
    <scope>NUCLEOTIDE SEQUENCE [LARGE SCALE GENOMIC DNA]</scope>
    <source>
        <strain evidence="7">CCM 8937</strain>
    </source>
</reference>
<organism evidence="6 7">
    <name type="scientific">Lapidilactobacillus gannanensis</name>
    <dbReference type="NCBI Taxonomy" id="2486002"/>
    <lineage>
        <taxon>Bacteria</taxon>
        <taxon>Bacillati</taxon>
        <taxon>Bacillota</taxon>
        <taxon>Bacilli</taxon>
        <taxon>Lactobacillales</taxon>
        <taxon>Lactobacillaceae</taxon>
        <taxon>Lapidilactobacillus</taxon>
    </lineage>
</organism>
<dbReference type="PROSITE" id="PS51257">
    <property type="entry name" value="PROKAR_LIPOPROTEIN"/>
    <property type="match status" value="1"/>
</dbReference>